<accession>A0A834W1G0</accession>
<proteinExistence type="predicted"/>
<sequence length="549" mass="62971">MVNLFLGQLGNTRISNELHSVFLSKHVTCLVEFLEVLSSFLLNFLLVCGPLSIGFGPSLLDNLLKLWVVKPHCFKHELLPLMCRTTVSVMDDERAVWNAVAFTEFFLLRGHLIKITRHQPRFILYVVSVDCLAFLFKSSVWSSTSSSTRVFLFLGFGAVREMVSDTGPCFPFFLTNSSITSNSYCLFRFLSFRGSPWLGLPSDALFCIVSSVLMMFSIGGVAISSWTTSVASWSTCIFRWSADDRLGRSTLYKVQSRGKDYFLPHFLYLGFCRVMLEGGVLSKGGDRAKLFIQSLPVRVQGSWIIWLHHLLNSRNFGITCCKVFKLWLRIHHMIRQRFRVLNIIWILNFHLGWRIHISLRIHRDPRVKVKINRISSLRLGLSSCHVRSHNDLEPIVFEHPKWEPNQSHKLHPSAIQSSQPSEGIGTPKATLYRPGPFIKNLLPIFFNIEMDDIVPTYSSNYSHCSSEVPAKQQEHVQVVVPVEETHSVVWFLSLFLRVLNRQIEDLENPKRPMASPQRDQERLQLEAWRGRRSVAVMIPGWPIREEGKG</sequence>
<keyword evidence="2" id="KW-1185">Reference proteome</keyword>
<organism evidence="1 2">
    <name type="scientific">Senna tora</name>
    <dbReference type="NCBI Taxonomy" id="362788"/>
    <lineage>
        <taxon>Eukaryota</taxon>
        <taxon>Viridiplantae</taxon>
        <taxon>Streptophyta</taxon>
        <taxon>Embryophyta</taxon>
        <taxon>Tracheophyta</taxon>
        <taxon>Spermatophyta</taxon>
        <taxon>Magnoliopsida</taxon>
        <taxon>eudicotyledons</taxon>
        <taxon>Gunneridae</taxon>
        <taxon>Pentapetalae</taxon>
        <taxon>rosids</taxon>
        <taxon>fabids</taxon>
        <taxon>Fabales</taxon>
        <taxon>Fabaceae</taxon>
        <taxon>Caesalpinioideae</taxon>
        <taxon>Cassia clade</taxon>
        <taxon>Senna</taxon>
    </lineage>
</organism>
<dbReference type="EMBL" id="JAAIUW010000013">
    <property type="protein sequence ID" value="KAF7802386.1"/>
    <property type="molecule type" value="Genomic_DNA"/>
</dbReference>
<protein>
    <submittedName>
        <fullName evidence="1">Uncharacterized protein</fullName>
    </submittedName>
</protein>
<comment type="caution">
    <text evidence="1">The sequence shown here is derived from an EMBL/GenBank/DDBJ whole genome shotgun (WGS) entry which is preliminary data.</text>
</comment>
<name>A0A834W1G0_9FABA</name>
<reference evidence="1" key="1">
    <citation type="submission" date="2020-09" db="EMBL/GenBank/DDBJ databases">
        <title>Genome-Enabled Discovery of Anthraquinone Biosynthesis in Senna tora.</title>
        <authorList>
            <person name="Kang S.-H."/>
            <person name="Pandey R.P."/>
            <person name="Lee C.-M."/>
            <person name="Sim J.-S."/>
            <person name="Jeong J.-T."/>
            <person name="Choi B.-S."/>
            <person name="Jung M."/>
            <person name="Ginzburg D."/>
            <person name="Zhao K."/>
            <person name="Won S.Y."/>
            <person name="Oh T.-J."/>
            <person name="Yu Y."/>
            <person name="Kim N.-H."/>
            <person name="Lee O.R."/>
            <person name="Lee T.-H."/>
            <person name="Bashyal P."/>
            <person name="Kim T.-S."/>
            <person name="Lee W.-H."/>
            <person name="Kawkins C."/>
            <person name="Kim C.-K."/>
            <person name="Kim J.S."/>
            <person name="Ahn B.O."/>
            <person name="Rhee S.Y."/>
            <person name="Sohng J.K."/>
        </authorList>
    </citation>
    <scope>NUCLEOTIDE SEQUENCE</scope>
    <source>
        <tissue evidence="1">Leaf</tissue>
    </source>
</reference>
<evidence type="ECO:0000313" key="2">
    <source>
        <dbReference type="Proteomes" id="UP000634136"/>
    </source>
</evidence>
<evidence type="ECO:0000313" key="1">
    <source>
        <dbReference type="EMBL" id="KAF7802386.1"/>
    </source>
</evidence>
<dbReference type="AlphaFoldDB" id="A0A834W1G0"/>
<gene>
    <name evidence="1" type="ORF">G2W53_041497</name>
</gene>
<dbReference type="Proteomes" id="UP000634136">
    <property type="component" value="Unassembled WGS sequence"/>
</dbReference>